<reference evidence="1 2" key="1">
    <citation type="submission" date="2021-06" db="EMBL/GenBank/DDBJ databases">
        <title>Caerostris extrusa draft genome.</title>
        <authorList>
            <person name="Kono N."/>
            <person name="Arakawa K."/>
        </authorList>
    </citation>
    <scope>NUCLEOTIDE SEQUENCE [LARGE SCALE GENOMIC DNA]</scope>
</reference>
<organism evidence="1 2">
    <name type="scientific">Caerostris extrusa</name>
    <name type="common">Bark spider</name>
    <name type="synonym">Caerostris bankana</name>
    <dbReference type="NCBI Taxonomy" id="172846"/>
    <lineage>
        <taxon>Eukaryota</taxon>
        <taxon>Metazoa</taxon>
        <taxon>Ecdysozoa</taxon>
        <taxon>Arthropoda</taxon>
        <taxon>Chelicerata</taxon>
        <taxon>Arachnida</taxon>
        <taxon>Araneae</taxon>
        <taxon>Araneomorphae</taxon>
        <taxon>Entelegynae</taxon>
        <taxon>Araneoidea</taxon>
        <taxon>Araneidae</taxon>
        <taxon>Caerostris</taxon>
    </lineage>
</organism>
<dbReference type="EMBL" id="BPLR01013661">
    <property type="protein sequence ID" value="GIY62754.1"/>
    <property type="molecule type" value="Genomic_DNA"/>
</dbReference>
<evidence type="ECO:0000313" key="1">
    <source>
        <dbReference type="EMBL" id="GIY62754.1"/>
    </source>
</evidence>
<comment type="caution">
    <text evidence="1">The sequence shown here is derived from an EMBL/GenBank/DDBJ whole genome shotgun (WGS) entry which is preliminary data.</text>
</comment>
<protein>
    <submittedName>
        <fullName evidence="1">Uncharacterized protein</fullName>
    </submittedName>
</protein>
<proteinExistence type="predicted"/>
<name>A0AAV4UYC9_CAEEX</name>
<dbReference type="AlphaFoldDB" id="A0AAV4UYC9"/>
<sequence length="78" mass="8249">MGIYPLAQEVISKHYCPPTVVVRSLDSRCPSSGEGDEVHSDVSHQSRGALQGTALPLQIALLAAGTWAKIVCIVFGES</sequence>
<evidence type="ECO:0000313" key="2">
    <source>
        <dbReference type="Proteomes" id="UP001054945"/>
    </source>
</evidence>
<accession>A0AAV4UYC9</accession>
<keyword evidence="2" id="KW-1185">Reference proteome</keyword>
<gene>
    <name evidence="1" type="ORF">CEXT_474461</name>
</gene>
<dbReference type="Proteomes" id="UP001054945">
    <property type="component" value="Unassembled WGS sequence"/>
</dbReference>